<organism evidence="2 3">
    <name type="scientific">Aphis glycines</name>
    <name type="common">Soybean aphid</name>
    <dbReference type="NCBI Taxonomy" id="307491"/>
    <lineage>
        <taxon>Eukaryota</taxon>
        <taxon>Metazoa</taxon>
        <taxon>Ecdysozoa</taxon>
        <taxon>Arthropoda</taxon>
        <taxon>Hexapoda</taxon>
        <taxon>Insecta</taxon>
        <taxon>Pterygota</taxon>
        <taxon>Neoptera</taxon>
        <taxon>Paraneoptera</taxon>
        <taxon>Hemiptera</taxon>
        <taxon>Sternorrhyncha</taxon>
        <taxon>Aphidomorpha</taxon>
        <taxon>Aphidoidea</taxon>
        <taxon>Aphididae</taxon>
        <taxon>Aphidini</taxon>
        <taxon>Aphis</taxon>
        <taxon>Aphis</taxon>
    </lineage>
</organism>
<keyword evidence="1" id="KW-0472">Membrane</keyword>
<protein>
    <submittedName>
        <fullName evidence="2">Uncharacterized protein</fullName>
    </submittedName>
</protein>
<evidence type="ECO:0000256" key="1">
    <source>
        <dbReference type="SAM" id="Phobius"/>
    </source>
</evidence>
<evidence type="ECO:0000313" key="3">
    <source>
        <dbReference type="Proteomes" id="UP000475862"/>
    </source>
</evidence>
<comment type="caution">
    <text evidence="2">The sequence shown here is derived from an EMBL/GenBank/DDBJ whole genome shotgun (WGS) entry which is preliminary data.</text>
</comment>
<feature type="transmembrane region" description="Helical" evidence="1">
    <location>
        <begin position="192"/>
        <end position="214"/>
    </location>
</feature>
<proteinExistence type="predicted"/>
<accession>A0A6G0TT34</accession>
<sequence>MQDSNFSEVFYLLFVLKLNVKEFLTACSFEVLQLLSISSSKILDSKLCLCCVYTVFSFLLSSLHSLLESTKCLGILTSDLFVLIEFKIAFTITFDFLCFLVFFVDFPSFFENELLTEMFFCTIKFSLLLIESANTLNKLSLSNLLDSLSETNDFCFSVLFLAKYFFNCSFCLFLIKLILFTECSEFKIGVELNNGLSMCLLLLMLLRICDAVLVDLLLSSSLKVDNIALILEENSESLSDNSGELSAVSSC</sequence>
<gene>
    <name evidence="2" type="ORF">AGLY_006334</name>
</gene>
<name>A0A6G0TT34_APHGL</name>
<keyword evidence="3" id="KW-1185">Reference proteome</keyword>
<dbReference type="EMBL" id="VYZN01000018">
    <property type="protein sequence ID" value="KAE9537311.1"/>
    <property type="molecule type" value="Genomic_DNA"/>
</dbReference>
<dbReference type="AlphaFoldDB" id="A0A6G0TT34"/>
<reference evidence="2 3" key="1">
    <citation type="submission" date="2019-08" db="EMBL/GenBank/DDBJ databases">
        <title>The genome of the soybean aphid Biotype 1, its phylome, world population structure and adaptation to the North American continent.</title>
        <authorList>
            <person name="Giordano R."/>
            <person name="Donthu R.K."/>
            <person name="Hernandez A.G."/>
            <person name="Wright C.L."/>
            <person name="Zimin A.V."/>
        </authorList>
    </citation>
    <scope>NUCLEOTIDE SEQUENCE [LARGE SCALE GENOMIC DNA]</scope>
    <source>
        <tissue evidence="2">Whole aphids</tissue>
    </source>
</reference>
<dbReference type="Proteomes" id="UP000475862">
    <property type="component" value="Unassembled WGS sequence"/>
</dbReference>
<keyword evidence="1" id="KW-0812">Transmembrane</keyword>
<feature type="transmembrane region" description="Helical" evidence="1">
    <location>
        <begin position="156"/>
        <end position="180"/>
    </location>
</feature>
<feature type="transmembrane region" description="Helical" evidence="1">
    <location>
        <begin position="86"/>
        <end position="106"/>
    </location>
</feature>
<keyword evidence="1" id="KW-1133">Transmembrane helix</keyword>
<evidence type="ECO:0000313" key="2">
    <source>
        <dbReference type="EMBL" id="KAE9537311.1"/>
    </source>
</evidence>